<feature type="transmembrane region" description="Helical" evidence="5">
    <location>
        <begin position="321"/>
        <end position="342"/>
    </location>
</feature>
<proteinExistence type="inferred from homology"/>
<dbReference type="PANTHER" id="PTHR20661:SF0">
    <property type="entry name" value="PHOSPHATIDYLINOSITOL-GLYCAN BIOSYNTHESIS CLASS W PROTEIN"/>
    <property type="match status" value="1"/>
</dbReference>
<feature type="transmembrane region" description="Helical" evidence="5">
    <location>
        <begin position="475"/>
        <end position="494"/>
    </location>
</feature>
<evidence type="ECO:0000256" key="4">
    <source>
        <dbReference type="ARBA" id="ARBA00023136"/>
    </source>
</evidence>
<feature type="transmembrane region" description="Helical" evidence="5">
    <location>
        <begin position="354"/>
        <end position="374"/>
    </location>
</feature>
<feature type="transmembrane region" description="Helical" evidence="5">
    <location>
        <begin position="106"/>
        <end position="128"/>
    </location>
</feature>
<keyword evidence="5" id="KW-0808">Transferase</keyword>
<keyword evidence="4 5" id="KW-0472">Membrane</keyword>
<dbReference type="UniPathway" id="UPA00196"/>
<organism evidence="6 7">
    <name type="scientific">Tropilaelaps mercedesae</name>
    <dbReference type="NCBI Taxonomy" id="418985"/>
    <lineage>
        <taxon>Eukaryota</taxon>
        <taxon>Metazoa</taxon>
        <taxon>Ecdysozoa</taxon>
        <taxon>Arthropoda</taxon>
        <taxon>Chelicerata</taxon>
        <taxon>Arachnida</taxon>
        <taxon>Acari</taxon>
        <taxon>Parasitiformes</taxon>
        <taxon>Mesostigmata</taxon>
        <taxon>Gamasina</taxon>
        <taxon>Dermanyssoidea</taxon>
        <taxon>Laelapidae</taxon>
        <taxon>Tropilaelaps</taxon>
    </lineage>
</organism>
<dbReference type="InterPro" id="IPR009447">
    <property type="entry name" value="PIGW/GWT1"/>
</dbReference>
<feature type="transmembrane region" description="Helical" evidence="5">
    <location>
        <begin position="82"/>
        <end position="100"/>
    </location>
</feature>
<feature type="transmembrane region" description="Helical" evidence="5">
    <location>
        <begin position="163"/>
        <end position="181"/>
    </location>
</feature>
<comment type="subcellular location">
    <subcellularLocation>
        <location evidence="5">Endoplasmic reticulum membrane</location>
        <topology evidence="5">Multi-pass membrane protein</topology>
    </subcellularLocation>
    <subcellularLocation>
        <location evidence="1">Membrane</location>
        <topology evidence="1">Multi-pass membrane protein</topology>
    </subcellularLocation>
</comment>
<dbReference type="Proteomes" id="UP000192247">
    <property type="component" value="Unassembled WGS sequence"/>
</dbReference>
<dbReference type="OrthoDB" id="15270at2759"/>
<keyword evidence="3 5" id="KW-1133">Transmembrane helix</keyword>
<evidence type="ECO:0000256" key="1">
    <source>
        <dbReference type="ARBA" id="ARBA00004141"/>
    </source>
</evidence>
<dbReference type="FunCoup" id="A0A1V9WZ20">
    <property type="interactions" value="1047"/>
</dbReference>
<feature type="transmembrane region" description="Helical" evidence="5">
    <location>
        <begin position="225"/>
        <end position="243"/>
    </location>
</feature>
<evidence type="ECO:0000313" key="6">
    <source>
        <dbReference type="EMBL" id="OQR66411.1"/>
    </source>
</evidence>
<comment type="pathway">
    <text evidence="5">Glycolipid biosynthesis; glycosylphosphatidylinositol-anchor biosynthesis.</text>
</comment>
<name>A0A1V9WZ20_9ACAR</name>
<keyword evidence="2 5" id="KW-0812">Transmembrane</keyword>
<keyword evidence="5" id="KW-0012">Acyltransferase</keyword>
<comment type="caution">
    <text evidence="6">The sequence shown here is derived from an EMBL/GenBank/DDBJ whole genome shotgun (WGS) entry which is preliminary data.</text>
</comment>
<feature type="transmembrane region" description="Helical" evidence="5">
    <location>
        <begin position="193"/>
        <end position="213"/>
    </location>
</feature>
<gene>
    <name evidence="6" type="ORF">BIW11_14176</name>
</gene>
<protein>
    <recommendedName>
        <fullName evidence="5">Phosphatidylinositol-glycan biosynthesis class W protein</fullName>
        <ecNumber evidence="5">2.3.-.-</ecNumber>
    </recommendedName>
</protein>
<dbReference type="GO" id="GO:0032216">
    <property type="term" value="F:glucosaminyl-phosphatidylinositol O-acyltransferase activity"/>
    <property type="evidence" value="ECO:0007669"/>
    <property type="project" value="TreeGrafter"/>
</dbReference>
<dbReference type="AlphaFoldDB" id="A0A1V9WZ20"/>
<feature type="transmembrane region" description="Helical" evidence="5">
    <location>
        <begin position="389"/>
        <end position="410"/>
    </location>
</feature>
<comment type="function">
    <text evidence="5">A acetyltransferase, which acetylates the inositol ring of phosphatidylinositol during biosynthesis of GPI-anchor.</text>
</comment>
<feature type="transmembrane region" description="Helical" evidence="5">
    <location>
        <begin position="40"/>
        <end position="61"/>
    </location>
</feature>
<dbReference type="GO" id="GO:0072659">
    <property type="term" value="P:protein localization to plasma membrane"/>
    <property type="evidence" value="ECO:0007669"/>
    <property type="project" value="TreeGrafter"/>
</dbReference>
<keyword evidence="5" id="KW-0256">Endoplasmic reticulum</keyword>
<feature type="transmembrane region" description="Helical" evidence="5">
    <location>
        <begin position="444"/>
        <end position="463"/>
    </location>
</feature>
<dbReference type="PANTHER" id="PTHR20661">
    <property type="entry name" value="PHOSPHATIDYLINOSITOL-GLYCAN BIOSYNTHESIS CLASS W PROTEIN"/>
    <property type="match status" value="1"/>
</dbReference>
<dbReference type="Pfam" id="PF06423">
    <property type="entry name" value="GWT1"/>
    <property type="match status" value="1"/>
</dbReference>
<accession>A0A1V9WZ20</accession>
<dbReference type="EC" id="2.3.-.-" evidence="5"/>
<keyword evidence="7" id="KW-1185">Reference proteome</keyword>
<evidence type="ECO:0000256" key="5">
    <source>
        <dbReference type="RuleBase" id="RU280819"/>
    </source>
</evidence>
<dbReference type="EMBL" id="MNPL01032561">
    <property type="protein sequence ID" value="OQR66411.1"/>
    <property type="molecule type" value="Genomic_DNA"/>
</dbReference>
<dbReference type="GO" id="GO:0006506">
    <property type="term" value="P:GPI anchor biosynthetic process"/>
    <property type="evidence" value="ECO:0007669"/>
    <property type="project" value="UniProtKB-UniPathway"/>
</dbReference>
<keyword evidence="5" id="KW-0337">GPI-anchor biosynthesis</keyword>
<evidence type="ECO:0000313" key="7">
    <source>
        <dbReference type="Proteomes" id="UP000192247"/>
    </source>
</evidence>
<dbReference type="InParanoid" id="A0A1V9WZ20"/>
<sequence>MSQGDQVREFEFVPPMSCCSSDDLIRSQADLSRRAMHEKFVSGGSGCEFYEVLGILILFFLSFSHQTVVRSLLRFLPYECKVLRWFLEATLLFLPSFVALALPDQFLNICMILISLTIMFATILTFAAHRRAKEARVIHDPPPECSGKLHHHSYFIPLSYTRAMTLIITLICILAVDFPILPRRLAKTETHGFSLMDIGVGLFVCIAAGLAAIKKEHRFRSELKSAVGMAALGLIRLASVVSMDYQAPIMEYGKHLNFFFCFAVTKIICAVYYAIFPAHLDVILGSVVYLCYQLALQSQPVDFYLHSLNRQGFLAANKEGLASIIGSSCLLLITTAVCRRFVYKVKNCKSEWFYFVFQMLLLSSSCMTTALLMHSDRIMVSRRLFNLSYALWVISLFLIFLVAATIMRFIDLVTSCGGYNLVTLQHLSPEVDTLDDIVQAINKGAIWIFLLGNVLTGAINKVFDGRISTLPDSVSLPIIVAYLATLISVALIFFPKPTAERKDAVDGETFPQPVEDKKQQ</sequence>
<feature type="transmembrane region" description="Helical" evidence="5">
    <location>
        <begin position="255"/>
        <end position="275"/>
    </location>
</feature>
<evidence type="ECO:0000256" key="2">
    <source>
        <dbReference type="ARBA" id="ARBA00022692"/>
    </source>
</evidence>
<comment type="similarity">
    <text evidence="5">Belongs to the PIGW family.</text>
</comment>
<reference evidence="6 7" key="1">
    <citation type="journal article" date="2017" name="Gigascience">
        <title>Draft genome of the honey bee ectoparasitic mite, Tropilaelaps mercedesae, is shaped by the parasitic life history.</title>
        <authorList>
            <person name="Dong X."/>
            <person name="Armstrong S.D."/>
            <person name="Xia D."/>
            <person name="Makepeace B.L."/>
            <person name="Darby A.C."/>
            <person name="Kadowaki T."/>
        </authorList>
    </citation>
    <scope>NUCLEOTIDE SEQUENCE [LARGE SCALE GENOMIC DNA]</scope>
    <source>
        <strain evidence="6">Wuxi-XJTLU</strain>
    </source>
</reference>
<evidence type="ECO:0000256" key="3">
    <source>
        <dbReference type="ARBA" id="ARBA00022989"/>
    </source>
</evidence>
<dbReference type="STRING" id="418985.A0A1V9WZ20"/>
<dbReference type="GO" id="GO:0005789">
    <property type="term" value="C:endoplasmic reticulum membrane"/>
    <property type="evidence" value="ECO:0007669"/>
    <property type="project" value="UniProtKB-SubCell"/>
</dbReference>